<proteinExistence type="predicted"/>
<accession>A0A2G2WJ80</accession>
<reference evidence="3" key="2">
    <citation type="journal article" date="2017" name="J. Anim. Genet.">
        <title>Multiple reference genome sequences of hot pepper reveal the massive evolution of plant disease resistance genes by retroduplication.</title>
        <authorList>
            <person name="Kim S."/>
            <person name="Park J."/>
            <person name="Yeom S.-I."/>
            <person name="Kim Y.-M."/>
            <person name="Seo E."/>
            <person name="Kim K.-T."/>
            <person name="Kim M.-S."/>
            <person name="Lee J.M."/>
            <person name="Cheong K."/>
            <person name="Shin H.-S."/>
            <person name="Kim S.-B."/>
            <person name="Han K."/>
            <person name="Lee J."/>
            <person name="Park M."/>
            <person name="Lee H.-A."/>
            <person name="Lee H.-Y."/>
            <person name="Lee Y."/>
            <person name="Oh S."/>
            <person name="Lee J.H."/>
            <person name="Choi E."/>
            <person name="Choi E."/>
            <person name="Lee S.E."/>
            <person name="Jeon J."/>
            <person name="Kim H."/>
            <person name="Choi G."/>
            <person name="Song H."/>
            <person name="Lee J."/>
            <person name="Lee S.-C."/>
            <person name="Kwon J.-K."/>
            <person name="Lee H.-Y."/>
            <person name="Koo N."/>
            <person name="Hong Y."/>
            <person name="Kim R.W."/>
            <person name="Kang W.-H."/>
            <person name="Huh J.H."/>
            <person name="Kang B.-C."/>
            <person name="Yang T.-J."/>
            <person name="Lee Y.-H."/>
            <person name="Bennetzen J.L."/>
            <person name="Choi D."/>
        </authorList>
    </citation>
    <scope>NUCLEOTIDE SEQUENCE [LARGE SCALE GENOMIC DNA]</scope>
    <source>
        <strain evidence="3">cv. PBC81</strain>
    </source>
</reference>
<dbReference type="EMBL" id="MLFT02000006">
    <property type="protein sequence ID" value="PHT45291.1"/>
    <property type="molecule type" value="Genomic_DNA"/>
</dbReference>
<evidence type="ECO:0000313" key="2">
    <source>
        <dbReference type="EMBL" id="PHT45291.1"/>
    </source>
</evidence>
<organism evidence="2 3">
    <name type="scientific">Capsicum baccatum</name>
    <name type="common">Peruvian pepper</name>
    <dbReference type="NCBI Taxonomy" id="33114"/>
    <lineage>
        <taxon>Eukaryota</taxon>
        <taxon>Viridiplantae</taxon>
        <taxon>Streptophyta</taxon>
        <taxon>Embryophyta</taxon>
        <taxon>Tracheophyta</taxon>
        <taxon>Spermatophyta</taxon>
        <taxon>Magnoliopsida</taxon>
        <taxon>eudicotyledons</taxon>
        <taxon>Gunneridae</taxon>
        <taxon>Pentapetalae</taxon>
        <taxon>asterids</taxon>
        <taxon>lamiids</taxon>
        <taxon>Solanales</taxon>
        <taxon>Solanaceae</taxon>
        <taxon>Solanoideae</taxon>
        <taxon>Capsiceae</taxon>
        <taxon>Capsicum</taxon>
    </lineage>
</organism>
<reference evidence="2 3" key="1">
    <citation type="journal article" date="2017" name="Genome Biol.">
        <title>New reference genome sequences of hot pepper reveal the massive evolution of plant disease-resistance genes by retroduplication.</title>
        <authorList>
            <person name="Kim S."/>
            <person name="Park J."/>
            <person name="Yeom S.I."/>
            <person name="Kim Y.M."/>
            <person name="Seo E."/>
            <person name="Kim K.T."/>
            <person name="Kim M.S."/>
            <person name="Lee J.M."/>
            <person name="Cheong K."/>
            <person name="Shin H.S."/>
            <person name="Kim S.B."/>
            <person name="Han K."/>
            <person name="Lee J."/>
            <person name="Park M."/>
            <person name="Lee H.A."/>
            <person name="Lee H.Y."/>
            <person name="Lee Y."/>
            <person name="Oh S."/>
            <person name="Lee J.H."/>
            <person name="Choi E."/>
            <person name="Choi E."/>
            <person name="Lee S.E."/>
            <person name="Jeon J."/>
            <person name="Kim H."/>
            <person name="Choi G."/>
            <person name="Song H."/>
            <person name="Lee J."/>
            <person name="Lee S.C."/>
            <person name="Kwon J.K."/>
            <person name="Lee H.Y."/>
            <person name="Koo N."/>
            <person name="Hong Y."/>
            <person name="Kim R.W."/>
            <person name="Kang W.H."/>
            <person name="Huh J.H."/>
            <person name="Kang B.C."/>
            <person name="Yang T.J."/>
            <person name="Lee Y.H."/>
            <person name="Bennetzen J.L."/>
            <person name="Choi D."/>
        </authorList>
    </citation>
    <scope>NUCLEOTIDE SEQUENCE [LARGE SCALE GENOMIC DNA]</scope>
    <source>
        <strain evidence="3">cv. PBC81</strain>
    </source>
</reference>
<feature type="domain" description="G-patch" evidence="1">
    <location>
        <begin position="6"/>
        <end position="35"/>
    </location>
</feature>
<comment type="caution">
    <text evidence="2">The sequence shown here is derived from an EMBL/GenBank/DDBJ whole genome shotgun (WGS) entry which is preliminary data.</text>
</comment>
<name>A0A2G2WJ80_CAPBA</name>
<dbReference type="AlphaFoldDB" id="A0A2G2WJ80"/>
<protein>
    <recommendedName>
        <fullName evidence="1">G-patch domain-containing protein</fullName>
    </recommendedName>
</protein>
<gene>
    <name evidence="2" type="ORF">CQW23_14449</name>
</gene>
<dbReference type="OrthoDB" id="1283000at2759"/>
<sequence length="88" mass="9798">MVASEMLKYGYHPQIGLGPKTNGIIKPIQLKHQRAQVPVSEQVVDDDIIKGIGTLYVAMIQGEPEMDFKKLTIHDAEPGKVLQNWTIS</sequence>
<dbReference type="InterPro" id="IPR000467">
    <property type="entry name" value="G_patch_dom"/>
</dbReference>
<keyword evidence="3" id="KW-1185">Reference proteome</keyword>
<dbReference type="Pfam" id="PF01585">
    <property type="entry name" value="G-patch"/>
    <property type="match status" value="1"/>
</dbReference>
<dbReference type="Proteomes" id="UP000224567">
    <property type="component" value="Unassembled WGS sequence"/>
</dbReference>
<dbReference type="GO" id="GO:0003676">
    <property type="term" value="F:nucleic acid binding"/>
    <property type="evidence" value="ECO:0007669"/>
    <property type="project" value="InterPro"/>
</dbReference>
<evidence type="ECO:0000313" key="3">
    <source>
        <dbReference type="Proteomes" id="UP000224567"/>
    </source>
</evidence>
<evidence type="ECO:0000259" key="1">
    <source>
        <dbReference type="Pfam" id="PF01585"/>
    </source>
</evidence>